<dbReference type="Pfam" id="PF00781">
    <property type="entry name" value="DAGK_cat"/>
    <property type="match status" value="1"/>
</dbReference>
<dbReference type="PROSITE" id="PS50146">
    <property type="entry name" value="DAGK"/>
    <property type="match status" value="1"/>
</dbReference>
<gene>
    <name evidence="2" type="ORF">CALCODRAFT_496628</name>
</gene>
<proteinExistence type="predicted"/>
<dbReference type="Proteomes" id="UP000076842">
    <property type="component" value="Unassembled WGS sequence"/>
</dbReference>
<dbReference type="OrthoDB" id="336240at2759"/>
<organism evidence="2 3">
    <name type="scientific">Calocera cornea HHB12733</name>
    <dbReference type="NCBI Taxonomy" id="1353952"/>
    <lineage>
        <taxon>Eukaryota</taxon>
        <taxon>Fungi</taxon>
        <taxon>Dikarya</taxon>
        <taxon>Basidiomycota</taxon>
        <taxon>Agaricomycotina</taxon>
        <taxon>Dacrymycetes</taxon>
        <taxon>Dacrymycetales</taxon>
        <taxon>Dacrymycetaceae</taxon>
        <taxon>Calocera</taxon>
    </lineage>
</organism>
<dbReference type="STRING" id="1353952.A0A165FNC7"/>
<dbReference type="InParanoid" id="A0A165FNC7"/>
<accession>A0A165FNC7</accession>
<dbReference type="GO" id="GO:0046512">
    <property type="term" value="P:sphingosine biosynthetic process"/>
    <property type="evidence" value="ECO:0007669"/>
    <property type="project" value="TreeGrafter"/>
</dbReference>
<dbReference type="PANTHER" id="PTHR12358">
    <property type="entry name" value="SPHINGOSINE KINASE"/>
    <property type="match status" value="1"/>
</dbReference>
<dbReference type="InterPro" id="IPR001206">
    <property type="entry name" value="Diacylglycerol_kinase_cat_dom"/>
</dbReference>
<evidence type="ECO:0000313" key="3">
    <source>
        <dbReference type="Proteomes" id="UP000076842"/>
    </source>
</evidence>
<sequence length="423" mass="45362">MTSPVLVISNPASGDRTGPQFLATHVLPLLDAHTIKYTIKETDAPQHAGELAAHFLASLGSDDGPVTIIIGGGDGTLHEVVNAPLRPEEGGTLPTGGVRLVILPLGTANALYSSFFPPSTSLSQDVEKLLSAVPEDVKPKLLSLAEFLLSATGAQGKHQRLTLTQTSISLPSTTRQRPEQIISAVVTSTCLHAAIVDTAEALREEYPGVERFKQAAARNIDKWYNAWVTLLPFPGSEQVQKYDPTEGAFVDLEEEEGTEFEGPFAYFLSTVNVDRLEPDFRITPLSRSLPAPQSTSAMDVLFIRPLRDPAFTKDLTAARAGFPGKVMAAMQGAYQDGKHVGLRYDETGEVGPWGEGKTVVEYFRCGGWVWTHESPGDSSTNLVCADGAIRTIPPSGRAVCEVVASTGGQFSVWASRATSDRSD</sequence>
<evidence type="ECO:0000259" key="1">
    <source>
        <dbReference type="PROSITE" id="PS50146"/>
    </source>
</evidence>
<dbReference type="PANTHER" id="PTHR12358:SF105">
    <property type="entry name" value="DAGKC DOMAIN-CONTAINING PROTEIN"/>
    <property type="match status" value="1"/>
</dbReference>
<dbReference type="GO" id="GO:0016020">
    <property type="term" value="C:membrane"/>
    <property type="evidence" value="ECO:0007669"/>
    <property type="project" value="TreeGrafter"/>
</dbReference>
<dbReference type="SMART" id="SM00046">
    <property type="entry name" value="DAGKc"/>
    <property type="match status" value="1"/>
</dbReference>
<keyword evidence="3" id="KW-1185">Reference proteome</keyword>
<dbReference type="GO" id="GO:0005737">
    <property type="term" value="C:cytoplasm"/>
    <property type="evidence" value="ECO:0007669"/>
    <property type="project" value="TreeGrafter"/>
</dbReference>
<feature type="domain" description="DAGKc" evidence="1">
    <location>
        <begin position="1"/>
        <end position="152"/>
    </location>
</feature>
<name>A0A165FNC7_9BASI</name>
<dbReference type="Gene3D" id="3.40.50.10330">
    <property type="entry name" value="Probable inorganic polyphosphate/atp-NAD kinase, domain 1"/>
    <property type="match status" value="1"/>
</dbReference>
<reference evidence="2 3" key="1">
    <citation type="journal article" date="2016" name="Mol. Biol. Evol.">
        <title>Comparative Genomics of Early-Diverging Mushroom-Forming Fungi Provides Insights into the Origins of Lignocellulose Decay Capabilities.</title>
        <authorList>
            <person name="Nagy L.G."/>
            <person name="Riley R."/>
            <person name="Tritt A."/>
            <person name="Adam C."/>
            <person name="Daum C."/>
            <person name="Floudas D."/>
            <person name="Sun H."/>
            <person name="Yadav J.S."/>
            <person name="Pangilinan J."/>
            <person name="Larsson K.H."/>
            <person name="Matsuura K."/>
            <person name="Barry K."/>
            <person name="Labutti K."/>
            <person name="Kuo R."/>
            <person name="Ohm R.A."/>
            <person name="Bhattacharya S.S."/>
            <person name="Shirouzu T."/>
            <person name="Yoshinaga Y."/>
            <person name="Martin F.M."/>
            <person name="Grigoriev I.V."/>
            <person name="Hibbett D.S."/>
        </authorList>
    </citation>
    <scope>NUCLEOTIDE SEQUENCE [LARGE SCALE GENOMIC DNA]</scope>
    <source>
        <strain evidence="2 3">HHB12733</strain>
    </source>
</reference>
<dbReference type="AlphaFoldDB" id="A0A165FNC7"/>
<dbReference type="InterPro" id="IPR017438">
    <property type="entry name" value="ATP-NAD_kinase_N"/>
</dbReference>
<protein>
    <recommendedName>
        <fullName evidence="1">DAGKc domain-containing protein</fullName>
    </recommendedName>
</protein>
<dbReference type="InterPro" id="IPR016064">
    <property type="entry name" value="NAD/diacylglycerol_kinase_sf"/>
</dbReference>
<dbReference type="SUPFAM" id="SSF111331">
    <property type="entry name" value="NAD kinase/diacylglycerol kinase-like"/>
    <property type="match status" value="1"/>
</dbReference>
<dbReference type="GO" id="GO:0001727">
    <property type="term" value="F:lipid kinase activity"/>
    <property type="evidence" value="ECO:0007669"/>
    <property type="project" value="TreeGrafter"/>
</dbReference>
<evidence type="ECO:0000313" key="2">
    <source>
        <dbReference type="EMBL" id="KZT56984.1"/>
    </source>
</evidence>
<dbReference type="EMBL" id="KV423969">
    <property type="protein sequence ID" value="KZT56984.1"/>
    <property type="molecule type" value="Genomic_DNA"/>
</dbReference>
<dbReference type="InterPro" id="IPR050187">
    <property type="entry name" value="Lipid_Phosphate_FormReg"/>
</dbReference>